<dbReference type="RefSeq" id="WP_139941042.1">
    <property type="nucleotide sequence ID" value="NZ_JBHSYP010000006.1"/>
</dbReference>
<feature type="transmembrane region" description="Helical" evidence="1">
    <location>
        <begin position="225"/>
        <end position="247"/>
    </location>
</feature>
<keyword evidence="1" id="KW-0812">Transmembrane</keyword>
<proteinExistence type="predicted"/>
<dbReference type="Proteomes" id="UP000319148">
    <property type="component" value="Unassembled WGS sequence"/>
</dbReference>
<sequence>MINFNDPFVMLGLLPLVLTIVSMALTRVYIGEGLGNTLASASLVVSFLLVMLIHFGWPDIPATDQQAKLFYLCLFALLYGVLLDRFPSLDKTSTFFKSVVPVAGVFWTFAPSGPFTFSEAEYRGLALITVLALGHFLKLEQDWQDGIDITWSLLLIAVGGMIIAWMTTADPVATHILLAFVSALAGYMILNLPKKRFPLGAAGLFPSFLIILSSLLNIIMKQPGLSPAIFLLSLIFLADGIGGLLPLQLSPQGKRLATMAGLFTLSLAAAYL</sequence>
<evidence type="ECO:0000313" key="3">
    <source>
        <dbReference type="Proteomes" id="UP000319148"/>
    </source>
</evidence>
<feature type="transmembrane region" description="Helical" evidence="1">
    <location>
        <begin position="122"/>
        <end position="137"/>
    </location>
</feature>
<feature type="transmembrane region" description="Helical" evidence="1">
    <location>
        <begin position="197"/>
        <end position="219"/>
    </location>
</feature>
<dbReference type="AlphaFoldDB" id="A0A501PFX3"/>
<feature type="transmembrane region" description="Helical" evidence="1">
    <location>
        <begin position="172"/>
        <end position="190"/>
    </location>
</feature>
<dbReference type="EMBL" id="VFIY01000014">
    <property type="protein sequence ID" value="TPD59379.1"/>
    <property type="molecule type" value="Genomic_DNA"/>
</dbReference>
<keyword evidence="1" id="KW-0472">Membrane</keyword>
<accession>A0A501PFX3</accession>
<organism evidence="2 3">
    <name type="scientific">Emcibacter nanhaiensis</name>
    <dbReference type="NCBI Taxonomy" id="1505037"/>
    <lineage>
        <taxon>Bacteria</taxon>
        <taxon>Pseudomonadati</taxon>
        <taxon>Pseudomonadota</taxon>
        <taxon>Alphaproteobacteria</taxon>
        <taxon>Emcibacterales</taxon>
        <taxon>Emcibacteraceae</taxon>
        <taxon>Emcibacter</taxon>
    </lineage>
</organism>
<evidence type="ECO:0000256" key="1">
    <source>
        <dbReference type="SAM" id="Phobius"/>
    </source>
</evidence>
<feature type="transmembrane region" description="Helical" evidence="1">
    <location>
        <begin position="37"/>
        <end position="57"/>
    </location>
</feature>
<name>A0A501PFX3_9PROT</name>
<keyword evidence="1" id="KW-1133">Transmembrane helix</keyword>
<protein>
    <submittedName>
        <fullName evidence="2">Uncharacterized protein</fullName>
    </submittedName>
</protein>
<feature type="transmembrane region" description="Helical" evidence="1">
    <location>
        <begin position="149"/>
        <end position="166"/>
    </location>
</feature>
<keyword evidence="3" id="KW-1185">Reference proteome</keyword>
<gene>
    <name evidence="2" type="ORF">FIV46_11335</name>
</gene>
<dbReference type="OrthoDB" id="9904211at2"/>
<comment type="caution">
    <text evidence="2">The sequence shown here is derived from an EMBL/GenBank/DDBJ whole genome shotgun (WGS) entry which is preliminary data.</text>
</comment>
<reference evidence="3" key="1">
    <citation type="submission" date="2019-06" db="EMBL/GenBank/DDBJ databases">
        <title>The complete genome of Emcibacter congregatus ZYLT.</title>
        <authorList>
            <person name="Zhao Z."/>
        </authorList>
    </citation>
    <scope>NUCLEOTIDE SEQUENCE [LARGE SCALE GENOMIC DNA]</scope>
    <source>
        <strain evidence="3">MCCC 1A06723</strain>
    </source>
</reference>
<evidence type="ECO:0000313" key="2">
    <source>
        <dbReference type="EMBL" id="TPD59379.1"/>
    </source>
</evidence>
<feature type="transmembrane region" description="Helical" evidence="1">
    <location>
        <begin position="12"/>
        <end position="30"/>
    </location>
</feature>
<feature type="transmembrane region" description="Helical" evidence="1">
    <location>
        <begin position="69"/>
        <end position="87"/>
    </location>
</feature>